<dbReference type="EMBL" id="KV009360">
    <property type="protein sequence ID" value="KZV29691.1"/>
    <property type="molecule type" value="Genomic_DNA"/>
</dbReference>
<feature type="compositionally biased region" description="Low complexity" evidence="1">
    <location>
        <begin position="67"/>
        <end position="90"/>
    </location>
</feature>
<name>A0A2Z7B6F3_9LAMI</name>
<dbReference type="OrthoDB" id="737041at2759"/>
<dbReference type="AlphaFoldDB" id="A0A2Z7B6F3"/>
<dbReference type="PANTHER" id="PTHR33625">
    <property type="entry name" value="OS08G0179900 PROTEIN"/>
    <property type="match status" value="1"/>
</dbReference>
<sequence length="361" mass="38698">MRGSLGGGSNMGGGRGGGGGMLRSVHRAVRAGIGGAPPEPFSPSTGSGSVSTSSSRKTKRSHIKQPSSPNRNLTLSNSSSSNNSNGTSAFSSLVNLPISAASGAATPTRRACPSPTCEDLEWEYLEGSGGDERLGRTFYDDYVFAAVPSRDEVLHAVSALQQVAGSRYPNEEFADESGTNFPDEDGGPMGIAKSISSDELESDWVEPSPYLCDDKMLQPQGSQRVYDAFHLLQTDPSVQRMVISLSSDKAVWDAVLNNDAVRELRGSITPVDDEVRKSAEAPSDDGSNPLKDIMNWVFNNAREKIMELFTKITEIVHDIIFPSDEGKKDDTTDPLEEKLRTSLLLSVVVLLIVVISRVQSA</sequence>
<evidence type="ECO:0000313" key="3">
    <source>
        <dbReference type="Proteomes" id="UP000250235"/>
    </source>
</evidence>
<organism evidence="2 3">
    <name type="scientific">Dorcoceras hygrometricum</name>
    <dbReference type="NCBI Taxonomy" id="472368"/>
    <lineage>
        <taxon>Eukaryota</taxon>
        <taxon>Viridiplantae</taxon>
        <taxon>Streptophyta</taxon>
        <taxon>Embryophyta</taxon>
        <taxon>Tracheophyta</taxon>
        <taxon>Spermatophyta</taxon>
        <taxon>Magnoliopsida</taxon>
        <taxon>eudicotyledons</taxon>
        <taxon>Gunneridae</taxon>
        <taxon>Pentapetalae</taxon>
        <taxon>asterids</taxon>
        <taxon>lamiids</taxon>
        <taxon>Lamiales</taxon>
        <taxon>Gesneriaceae</taxon>
        <taxon>Didymocarpoideae</taxon>
        <taxon>Trichosporeae</taxon>
        <taxon>Loxocarpinae</taxon>
        <taxon>Dorcoceras</taxon>
    </lineage>
</organism>
<protein>
    <submittedName>
        <fullName evidence="2">Uncharacterized protein</fullName>
    </submittedName>
</protein>
<gene>
    <name evidence="2" type="ORF">F511_21675</name>
</gene>
<evidence type="ECO:0000256" key="1">
    <source>
        <dbReference type="SAM" id="MobiDB-lite"/>
    </source>
</evidence>
<evidence type="ECO:0000313" key="2">
    <source>
        <dbReference type="EMBL" id="KZV29691.1"/>
    </source>
</evidence>
<reference evidence="2 3" key="1">
    <citation type="journal article" date="2015" name="Proc. Natl. Acad. Sci. U.S.A.">
        <title>The resurrection genome of Boea hygrometrica: A blueprint for survival of dehydration.</title>
        <authorList>
            <person name="Xiao L."/>
            <person name="Yang G."/>
            <person name="Zhang L."/>
            <person name="Yang X."/>
            <person name="Zhao S."/>
            <person name="Ji Z."/>
            <person name="Zhou Q."/>
            <person name="Hu M."/>
            <person name="Wang Y."/>
            <person name="Chen M."/>
            <person name="Xu Y."/>
            <person name="Jin H."/>
            <person name="Xiao X."/>
            <person name="Hu G."/>
            <person name="Bao F."/>
            <person name="Hu Y."/>
            <person name="Wan P."/>
            <person name="Li L."/>
            <person name="Deng X."/>
            <person name="Kuang T."/>
            <person name="Xiang C."/>
            <person name="Zhu J.K."/>
            <person name="Oliver M.J."/>
            <person name="He Y."/>
        </authorList>
    </citation>
    <scope>NUCLEOTIDE SEQUENCE [LARGE SCALE GENOMIC DNA]</scope>
    <source>
        <strain evidence="3">cv. XS01</strain>
    </source>
</reference>
<feature type="compositionally biased region" description="Gly residues" evidence="1">
    <location>
        <begin position="1"/>
        <end position="21"/>
    </location>
</feature>
<accession>A0A2Z7B6F3</accession>
<feature type="region of interest" description="Disordered" evidence="1">
    <location>
        <begin position="1"/>
        <end position="90"/>
    </location>
</feature>
<feature type="compositionally biased region" description="Low complexity" evidence="1">
    <location>
        <begin position="42"/>
        <end position="55"/>
    </location>
</feature>
<dbReference type="PANTHER" id="PTHR33625:SF3">
    <property type="entry name" value="OS04G0550700 PROTEIN"/>
    <property type="match status" value="1"/>
</dbReference>
<keyword evidence="3" id="KW-1185">Reference proteome</keyword>
<proteinExistence type="predicted"/>
<dbReference type="Proteomes" id="UP000250235">
    <property type="component" value="Unassembled WGS sequence"/>
</dbReference>